<dbReference type="InterPro" id="IPR009061">
    <property type="entry name" value="DNA-bd_dom_put_sf"/>
</dbReference>
<dbReference type="PANTHER" id="PTHR30204:SF93">
    <property type="entry name" value="HTH MERR-TYPE DOMAIN-CONTAINING PROTEIN"/>
    <property type="match status" value="1"/>
</dbReference>
<evidence type="ECO:0000313" key="4">
    <source>
        <dbReference type="Proteomes" id="UP000225548"/>
    </source>
</evidence>
<dbReference type="Gene3D" id="1.10.1660.10">
    <property type="match status" value="1"/>
</dbReference>
<dbReference type="RefSeq" id="WP_098455911.1">
    <property type="nucleotide sequence ID" value="NZ_PDJG01000001.1"/>
</dbReference>
<dbReference type="AlphaFoldDB" id="A0A2A9E9R7"/>
<evidence type="ECO:0000259" key="2">
    <source>
        <dbReference type="PROSITE" id="PS50937"/>
    </source>
</evidence>
<dbReference type="EMBL" id="PDJG01000001">
    <property type="protein sequence ID" value="PFG34959.1"/>
    <property type="molecule type" value="Genomic_DNA"/>
</dbReference>
<dbReference type="PANTHER" id="PTHR30204">
    <property type="entry name" value="REDOX-CYCLING DRUG-SENSING TRANSCRIPTIONAL ACTIVATOR SOXR"/>
    <property type="match status" value="1"/>
</dbReference>
<dbReference type="PROSITE" id="PS00552">
    <property type="entry name" value="HTH_MERR_1"/>
    <property type="match status" value="1"/>
</dbReference>
<keyword evidence="4" id="KW-1185">Reference proteome</keyword>
<accession>A0A2A9E9R7</accession>
<dbReference type="SUPFAM" id="SSF46955">
    <property type="entry name" value="Putative DNA-binding domain"/>
    <property type="match status" value="1"/>
</dbReference>
<dbReference type="PROSITE" id="PS50937">
    <property type="entry name" value="HTH_MERR_2"/>
    <property type="match status" value="1"/>
</dbReference>
<proteinExistence type="predicted"/>
<name>A0A2A9E9R7_9MICO</name>
<dbReference type="InterPro" id="IPR000551">
    <property type="entry name" value="MerR-type_HTH_dom"/>
</dbReference>
<dbReference type="Pfam" id="PF13411">
    <property type="entry name" value="MerR_1"/>
    <property type="match status" value="1"/>
</dbReference>
<evidence type="ECO:0000313" key="3">
    <source>
        <dbReference type="EMBL" id="PFG34959.1"/>
    </source>
</evidence>
<dbReference type="GO" id="GO:0003677">
    <property type="term" value="F:DNA binding"/>
    <property type="evidence" value="ECO:0007669"/>
    <property type="project" value="UniProtKB-KW"/>
</dbReference>
<dbReference type="InterPro" id="IPR047057">
    <property type="entry name" value="MerR_fam"/>
</dbReference>
<organism evidence="3 4">
    <name type="scientific">Sanguibacter antarcticus</name>
    <dbReference type="NCBI Taxonomy" id="372484"/>
    <lineage>
        <taxon>Bacteria</taxon>
        <taxon>Bacillati</taxon>
        <taxon>Actinomycetota</taxon>
        <taxon>Actinomycetes</taxon>
        <taxon>Micrococcales</taxon>
        <taxon>Sanguibacteraceae</taxon>
        <taxon>Sanguibacter</taxon>
    </lineage>
</organism>
<reference evidence="3 4" key="1">
    <citation type="submission" date="2017-10" db="EMBL/GenBank/DDBJ databases">
        <title>Sequencing the genomes of 1000 actinobacteria strains.</title>
        <authorList>
            <person name="Klenk H.-P."/>
        </authorList>
    </citation>
    <scope>NUCLEOTIDE SEQUENCE [LARGE SCALE GENOMIC DNA]</scope>
    <source>
        <strain evidence="3 4">DSM 18966</strain>
    </source>
</reference>
<protein>
    <submittedName>
        <fullName evidence="3">DNA-binding transcriptional MerR regulator</fullName>
    </submittedName>
</protein>
<dbReference type="OrthoDB" id="9809391at2"/>
<dbReference type="SMART" id="SM00422">
    <property type="entry name" value="HTH_MERR"/>
    <property type="match status" value="1"/>
</dbReference>
<sequence length="130" mass="14267">MSQSHLHIGAVAEATGLSLRTLRHYDEIGLVSPSMRSEGGFRLYSEADLSRLLLVRRMKPLGFALEEMDDLLAVIDGLAATASPSPELHARLDAYVTSAHERRAGLARTLEMADEFITQLHARQQVPSVS</sequence>
<feature type="domain" description="HTH merR-type" evidence="2">
    <location>
        <begin position="5"/>
        <end position="74"/>
    </location>
</feature>
<dbReference type="GO" id="GO:0003700">
    <property type="term" value="F:DNA-binding transcription factor activity"/>
    <property type="evidence" value="ECO:0007669"/>
    <property type="project" value="InterPro"/>
</dbReference>
<evidence type="ECO:0000256" key="1">
    <source>
        <dbReference type="ARBA" id="ARBA00023125"/>
    </source>
</evidence>
<gene>
    <name evidence="3" type="ORF">ATL42_2891</name>
</gene>
<comment type="caution">
    <text evidence="3">The sequence shown here is derived from an EMBL/GenBank/DDBJ whole genome shotgun (WGS) entry which is preliminary data.</text>
</comment>
<dbReference type="Proteomes" id="UP000225548">
    <property type="component" value="Unassembled WGS sequence"/>
</dbReference>
<keyword evidence="1 3" id="KW-0238">DNA-binding</keyword>
<dbReference type="PRINTS" id="PR00040">
    <property type="entry name" value="HTHMERR"/>
</dbReference>